<reference evidence="2 3" key="1">
    <citation type="submission" date="2020-06" db="EMBL/GenBank/DDBJ databases">
        <title>Actinomadura xiongansis sp. nov., isolated from soil of Baiyangdian.</title>
        <authorList>
            <person name="Zhang X."/>
        </authorList>
    </citation>
    <scope>NUCLEOTIDE SEQUENCE [LARGE SCALE GENOMIC DNA]</scope>
    <source>
        <strain evidence="2 3">HBUM206468</strain>
    </source>
</reference>
<evidence type="ECO:0000256" key="1">
    <source>
        <dbReference type="SAM" id="MobiDB-lite"/>
    </source>
</evidence>
<sequence length="287" mass="31177">MIRFVQADLVAINPNNPVFQHQQVIQPFLLEGEAEGATVAGGFSCVGWCTYGTQNYPLQTLTRDDVAEGIRNFGTTATAIDAIGYIDTTLNFTFGKSGALSHTRTARGPQVRCDTAVPQFPQTTGCVFRQYRPAMDYSLTGPYPQLAAHIKKAQESGLPGAPGGTPLNRLIDQPMQKKNGDTACPQAASGGYPRPENHDCDEYPFRSTKQGAYTGNPGYPNGPMQPWPARTFDGCEINEPSLTGPDGYSVCMIDSWQNQQGGNALNNTLYVPERVLDGDEFFVEILP</sequence>
<protein>
    <submittedName>
        <fullName evidence="2">Uncharacterized protein</fullName>
    </submittedName>
</protein>
<evidence type="ECO:0000313" key="2">
    <source>
        <dbReference type="EMBL" id="MBC6471158.1"/>
    </source>
</evidence>
<gene>
    <name evidence="2" type="ORF">HKK74_37555</name>
</gene>
<feature type="region of interest" description="Disordered" evidence="1">
    <location>
        <begin position="176"/>
        <end position="196"/>
    </location>
</feature>
<evidence type="ECO:0000313" key="3">
    <source>
        <dbReference type="Proteomes" id="UP000805614"/>
    </source>
</evidence>
<comment type="caution">
    <text evidence="2">The sequence shown here is derived from an EMBL/GenBank/DDBJ whole genome shotgun (WGS) entry which is preliminary data.</text>
</comment>
<dbReference type="EMBL" id="JABVEC010000059">
    <property type="protein sequence ID" value="MBC6471158.1"/>
    <property type="molecule type" value="Genomic_DNA"/>
</dbReference>
<proteinExistence type="predicted"/>
<accession>A0ABR7M215</accession>
<keyword evidence="3" id="KW-1185">Reference proteome</keyword>
<organism evidence="2 3">
    <name type="scientific">Actinomadura alba</name>
    <dbReference type="NCBI Taxonomy" id="406431"/>
    <lineage>
        <taxon>Bacteria</taxon>
        <taxon>Bacillati</taxon>
        <taxon>Actinomycetota</taxon>
        <taxon>Actinomycetes</taxon>
        <taxon>Streptosporangiales</taxon>
        <taxon>Thermomonosporaceae</taxon>
        <taxon>Actinomadura</taxon>
    </lineage>
</organism>
<dbReference type="RefSeq" id="WP_187248199.1">
    <property type="nucleotide sequence ID" value="NZ_BAAAOK010000005.1"/>
</dbReference>
<dbReference type="Proteomes" id="UP000805614">
    <property type="component" value="Unassembled WGS sequence"/>
</dbReference>
<name>A0ABR7M215_9ACTN</name>